<dbReference type="GO" id="GO:0044210">
    <property type="term" value="P:'de novo' CTP biosynthetic process"/>
    <property type="evidence" value="ECO:0007669"/>
    <property type="project" value="UniProtKB-UniPathway"/>
</dbReference>
<feature type="region of interest" description="Disordered" evidence="7">
    <location>
        <begin position="69"/>
        <end position="92"/>
    </location>
</feature>
<evidence type="ECO:0000259" key="9">
    <source>
        <dbReference type="Pfam" id="PF13837"/>
    </source>
</evidence>
<keyword evidence="11" id="KW-1185">Reference proteome</keyword>
<accession>A0A5J5ATQ3</accession>
<keyword evidence="6" id="KW-0175">Coiled coil</keyword>
<comment type="pathway">
    <text evidence="1">Pyrimidine metabolism; CTP biosynthesis via de novo pathway; UDP from UMP (UMPK route): step 1/1.</text>
</comment>
<dbReference type="HAMAP" id="MF_01220_B">
    <property type="entry name" value="PyrH_B"/>
    <property type="match status" value="1"/>
</dbReference>
<evidence type="ECO:0000313" key="11">
    <source>
        <dbReference type="Proteomes" id="UP000325577"/>
    </source>
</evidence>
<evidence type="ECO:0000256" key="6">
    <source>
        <dbReference type="SAM" id="Coils"/>
    </source>
</evidence>
<proteinExistence type="inferred from homology"/>
<dbReference type="GO" id="GO:0033862">
    <property type="term" value="F:UMP kinase activity"/>
    <property type="evidence" value="ECO:0007669"/>
    <property type="project" value="UniProtKB-EC"/>
</dbReference>
<dbReference type="UniPathway" id="UPA00159">
    <property type="reaction ID" value="UER00275"/>
</dbReference>
<dbReference type="PANTHER" id="PTHR42833">
    <property type="entry name" value="URIDYLATE KINASE"/>
    <property type="match status" value="1"/>
</dbReference>
<dbReference type="GO" id="GO:0006225">
    <property type="term" value="P:UDP biosynthetic process"/>
    <property type="evidence" value="ECO:0007669"/>
    <property type="project" value="TreeGrafter"/>
</dbReference>
<dbReference type="InterPro" id="IPR015963">
    <property type="entry name" value="Uridylate_kinase_bac"/>
</dbReference>
<evidence type="ECO:0000313" key="10">
    <source>
        <dbReference type="EMBL" id="KAA8534495.1"/>
    </source>
</evidence>
<evidence type="ECO:0000256" key="3">
    <source>
        <dbReference type="ARBA" id="ARBA00012899"/>
    </source>
</evidence>
<dbReference type="SUPFAM" id="SSF53633">
    <property type="entry name" value="Carbamate kinase-like"/>
    <property type="match status" value="1"/>
</dbReference>
<dbReference type="EC" id="2.7.4.22" evidence="3"/>
<name>A0A5J5ATQ3_9ASTE</name>
<dbReference type="AlphaFoldDB" id="A0A5J5ATQ3"/>
<gene>
    <name evidence="10" type="ORF">F0562_032012</name>
</gene>
<feature type="region of interest" description="Disordered" evidence="7">
    <location>
        <begin position="23"/>
        <end position="48"/>
    </location>
</feature>
<dbReference type="InterPro" id="IPR044822">
    <property type="entry name" value="Myb_DNA-bind_4"/>
</dbReference>
<dbReference type="FunFam" id="1.10.10.60:FF:000238">
    <property type="entry name" value="Aspartate/glutamate/uridylate kinase family protein"/>
    <property type="match status" value="1"/>
</dbReference>
<protein>
    <recommendedName>
        <fullName evidence="3">UMP kinase</fullName>
        <ecNumber evidence="3">2.7.4.22</ecNumber>
    </recommendedName>
    <alternativeName>
        <fullName evidence="5">Uridine monophosphate kinase</fullName>
    </alternativeName>
</protein>
<feature type="coiled-coil region" evidence="6">
    <location>
        <begin position="163"/>
        <end position="190"/>
    </location>
</feature>
<evidence type="ECO:0000259" key="8">
    <source>
        <dbReference type="Pfam" id="PF00696"/>
    </source>
</evidence>
<evidence type="ECO:0000256" key="1">
    <source>
        <dbReference type="ARBA" id="ARBA00004791"/>
    </source>
</evidence>
<dbReference type="CDD" id="cd04254">
    <property type="entry name" value="AAK_UMPK-PyrH-Ec"/>
    <property type="match status" value="1"/>
</dbReference>
<evidence type="ECO:0000256" key="5">
    <source>
        <dbReference type="ARBA" id="ARBA00032092"/>
    </source>
</evidence>
<dbReference type="FunFam" id="3.40.1160.10:FF:000028">
    <property type="entry name" value="Uridylate kinase isoform A"/>
    <property type="match status" value="1"/>
</dbReference>
<dbReference type="InterPro" id="IPR036393">
    <property type="entry name" value="AceGlu_kinase-like_sf"/>
</dbReference>
<evidence type="ECO:0000256" key="4">
    <source>
        <dbReference type="ARBA" id="ARBA00022975"/>
    </source>
</evidence>
<dbReference type="Pfam" id="PF00696">
    <property type="entry name" value="AA_kinase"/>
    <property type="match status" value="1"/>
</dbReference>
<dbReference type="GO" id="GO:0005737">
    <property type="term" value="C:cytoplasm"/>
    <property type="evidence" value="ECO:0007669"/>
    <property type="project" value="InterPro"/>
</dbReference>
<dbReference type="Gene3D" id="3.40.1160.10">
    <property type="entry name" value="Acetylglutamate kinase-like"/>
    <property type="match status" value="1"/>
</dbReference>
<evidence type="ECO:0000256" key="7">
    <source>
        <dbReference type="SAM" id="MobiDB-lite"/>
    </source>
</evidence>
<keyword evidence="4" id="KW-0665">Pyrimidine biosynthesis</keyword>
<dbReference type="EMBL" id="CM018041">
    <property type="protein sequence ID" value="KAA8534495.1"/>
    <property type="molecule type" value="Genomic_DNA"/>
</dbReference>
<dbReference type="Proteomes" id="UP000325577">
    <property type="component" value="Linkage Group LG18"/>
</dbReference>
<dbReference type="InterPro" id="IPR001048">
    <property type="entry name" value="Asp/Glu/Uridylate_kinase"/>
</dbReference>
<dbReference type="OrthoDB" id="409889at2759"/>
<dbReference type="Pfam" id="PF13837">
    <property type="entry name" value="Myb_DNA-bind_4"/>
    <property type="match status" value="1"/>
</dbReference>
<feature type="compositionally biased region" description="Polar residues" evidence="7">
    <location>
        <begin position="77"/>
        <end position="87"/>
    </location>
</feature>
<comment type="similarity">
    <text evidence="2">Belongs to the UMP kinase family.</text>
</comment>
<dbReference type="PANTHER" id="PTHR42833:SF7">
    <property type="entry name" value="UMP KINASE"/>
    <property type="match status" value="1"/>
</dbReference>
<reference evidence="10 11" key="1">
    <citation type="submission" date="2019-09" db="EMBL/GenBank/DDBJ databases">
        <title>A chromosome-level genome assembly of the Chinese tupelo Nyssa sinensis.</title>
        <authorList>
            <person name="Yang X."/>
            <person name="Kang M."/>
            <person name="Yang Y."/>
            <person name="Xiong H."/>
            <person name="Wang M."/>
            <person name="Zhang Z."/>
            <person name="Wang Z."/>
            <person name="Wu H."/>
            <person name="Ma T."/>
            <person name="Liu J."/>
            <person name="Xi Z."/>
        </authorList>
    </citation>
    <scope>NUCLEOTIDE SEQUENCE [LARGE SCALE GENOMIC DNA]</scope>
    <source>
        <strain evidence="10">J267</strain>
        <tissue evidence="10">Leaf</tissue>
    </source>
</reference>
<organism evidence="10 11">
    <name type="scientific">Nyssa sinensis</name>
    <dbReference type="NCBI Taxonomy" id="561372"/>
    <lineage>
        <taxon>Eukaryota</taxon>
        <taxon>Viridiplantae</taxon>
        <taxon>Streptophyta</taxon>
        <taxon>Embryophyta</taxon>
        <taxon>Tracheophyta</taxon>
        <taxon>Spermatophyta</taxon>
        <taxon>Magnoliopsida</taxon>
        <taxon>eudicotyledons</taxon>
        <taxon>Gunneridae</taxon>
        <taxon>Pentapetalae</taxon>
        <taxon>asterids</taxon>
        <taxon>Cornales</taxon>
        <taxon>Nyssaceae</taxon>
        <taxon>Nyssa</taxon>
    </lineage>
</organism>
<feature type="domain" description="Myb/SANT-like DNA-binding" evidence="9">
    <location>
        <begin position="118"/>
        <end position="210"/>
    </location>
</feature>
<evidence type="ECO:0000256" key="2">
    <source>
        <dbReference type="ARBA" id="ARBA00007614"/>
    </source>
</evidence>
<dbReference type="Gene3D" id="1.10.10.60">
    <property type="entry name" value="Homeodomain-like"/>
    <property type="match status" value="1"/>
</dbReference>
<feature type="domain" description="Aspartate/glutamate/uridylate kinase" evidence="8">
    <location>
        <begin position="263"/>
        <end position="472"/>
    </location>
</feature>
<sequence length="499" mass="54419">MASCNDGYPLIAEDEATTHHQAFPSHHIRGASPKKVNGTGNSAEDGDTDEEARNAVFYSQATNVDPFAAAVDDSSDQNKSGHTTPNGKRNPYYYKKLKHGAAADSSGGEYRVDYRKDREEWSDSAIACLLDAYTEKYLQPNRGNLRGRDWEEVAEIVSERCDKQNSCKSVEQCKNKIDNLKKRYKVELQRMTSGGLMASHWHWLKKMEAIVGNSASMKSNSDEDRSGGGNSAYMLRQSKRYAPNTAAFANNKSKSAPMPKWRRVVFKISGAALSGNCQSIDSKVALQIAREIATACRLGVEVAIVVGGRNFFCGDSWVAATGLDRPTAYQIGMMATVMNSILLQSALEKLAVPTRVQSTFTMPEVAEPYSRLRAIRHLEKGRVVIFGGIGAGTGNPLFTTDTAAALRASEINADAVLKGTNVNGIYDCHTGNDNVTLDHISFREVVSRGVTSMDMMAIQYCEENGIPVVVFNLLEPGNISRALCGEQVGTLIDQEGTIS</sequence>